<gene>
    <name evidence="2" type="ORF">Bca52824_077910</name>
</gene>
<proteinExistence type="predicted"/>
<evidence type="ECO:0000259" key="1">
    <source>
        <dbReference type="PROSITE" id="PS50181"/>
    </source>
</evidence>
<accession>A0A8X7TZ67</accession>
<feature type="domain" description="F-box" evidence="1">
    <location>
        <begin position="276"/>
        <end position="324"/>
    </location>
</feature>
<dbReference type="CDD" id="cd22160">
    <property type="entry name" value="F-box_AtFBL13-like"/>
    <property type="match status" value="1"/>
</dbReference>
<dbReference type="PANTHER" id="PTHR31293">
    <property type="entry name" value="RNI-LIKE SUPERFAMILY PROTEIN"/>
    <property type="match status" value="1"/>
</dbReference>
<dbReference type="EMBL" id="JAAMPC010000015">
    <property type="protein sequence ID" value="KAG2258616.1"/>
    <property type="molecule type" value="Genomic_DNA"/>
</dbReference>
<organism evidence="2 3">
    <name type="scientific">Brassica carinata</name>
    <name type="common">Ethiopian mustard</name>
    <name type="synonym">Abyssinian cabbage</name>
    <dbReference type="NCBI Taxonomy" id="52824"/>
    <lineage>
        <taxon>Eukaryota</taxon>
        <taxon>Viridiplantae</taxon>
        <taxon>Streptophyta</taxon>
        <taxon>Embryophyta</taxon>
        <taxon>Tracheophyta</taxon>
        <taxon>Spermatophyta</taxon>
        <taxon>Magnoliopsida</taxon>
        <taxon>eudicotyledons</taxon>
        <taxon>Gunneridae</taxon>
        <taxon>Pentapetalae</taxon>
        <taxon>rosids</taxon>
        <taxon>malvids</taxon>
        <taxon>Brassicales</taxon>
        <taxon>Brassicaceae</taxon>
        <taxon>Brassiceae</taxon>
        <taxon>Brassica</taxon>
    </lineage>
</organism>
<protein>
    <recommendedName>
        <fullName evidence="1">F-box domain-containing protein</fullName>
    </recommendedName>
</protein>
<dbReference type="InterPro" id="IPR053781">
    <property type="entry name" value="F-box_AtFBL13-like"/>
</dbReference>
<dbReference type="Pfam" id="PF00646">
    <property type="entry name" value="F-box"/>
    <property type="match status" value="1"/>
</dbReference>
<dbReference type="PANTHER" id="PTHR31293:SF22">
    <property type="entry name" value="BNAC06G06520D PROTEIN"/>
    <property type="match status" value="1"/>
</dbReference>
<dbReference type="Proteomes" id="UP000886595">
    <property type="component" value="Unassembled WGS sequence"/>
</dbReference>
<sequence length="654" mass="73483">MSLSLKRKNKNLLLPSDLFMSNTLVKLTLGTQIYLDKFPPNTNVSLPALKSLFIDSVVFVGDDLCGVLLRGCPLLEELFVRHEKCEGTPFYIYNPTIKNLSVYYDFGLVRDGGMSFDTPSIVSLNYSDYALEGYTDLNLASLVEARLDVRYSKRIKDPDLTGLIIGISNVQTLHLSPGSADVIARCVEHGLVLPLFKNLVKLSFGSYNERGWKLLPYLIKQSPKLETLIIQGLDGYGGDLAIHMFQEKVEELLTSIHVSGRRELGSVYMEASTGLRDEISWLPDEVLGKILSLLPTKQAASTSVLAKKWRHVFRLVHTLDFDDSDLLQPEEGKEGWPVIRESFRNFVDRTLALQCGSPINNFSLKFHIHEMKEMAHVFSWICNALERALKSLSIDTVVIGRDDLCGVLLRGCPLLEELYVRHRKCEGALFYIYNPTIRKLSVNCEFEFARDGMSFDTPSLVSLNYSDYALEAYTDMNLASLVEARLDIRYSKWIKNPDLTGLIIGISNVQTLHLSPATADVIARCEDGLVLPVFKNLVKLSFGSFNERGWKLLPYLLKQSPKVETLIIQGLDCGYTGDVTIGLFQVKELHVVGYKGTAKELQHLKSLLAGTECIPKVRVEFQEDVVVDHATIIQTRMDLFTLVGVVSIDVVYYD</sequence>
<dbReference type="Gene3D" id="3.80.10.10">
    <property type="entry name" value="Ribonuclease Inhibitor"/>
    <property type="match status" value="2"/>
</dbReference>
<keyword evidence="3" id="KW-1185">Reference proteome</keyword>
<dbReference type="SUPFAM" id="SSF52047">
    <property type="entry name" value="RNI-like"/>
    <property type="match status" value="2"/>
</dbReference>
<dbReference type="PROSITE" id="PS50181">
    <property type="entry name" value="FBOX"/>
    <property type="match status" value="1"/>
</dbReference>
<dbReference type="OrthoDB" id="612216at2759"/>
<dbReference type="InterPro" id="IPR055294">
    <property type="entry name" value="FBL60-like"/>
</dbReference>
<evidence type="ECO:0000313" key="3">
    <source>
        <dbReference type="Proteomes" id="UP000886595"/>
    </source>
</evidence>
<comment type="caution">
    <text evidence="2">The sequence shown here is derived from an EMBL/GenBank/DDBJ whole genome shotgun (WGS) entry which is preliminary data.</text>
</comment>
<dbReference type="InterPro" id="IPR013101">
    <property type="entry name" value="LRR_PRU1-like"/>
</dbReference>
<dbReference type="AlphaFoldDB" id="A0A8X7TZ67"/>
<dbReference type="InterPro" id="IPR001810">
    <property type="entry name" value="F-box_dom"/>
</dbReference>
<name>A0A8X7TZ67_BRACI</name>
<evidence type="ECO:0000313" key="2">
    <source>
        <dbReference type="EMBL" id="KAG2258616.1"/>
    </source>
</evidence>
<dbReference type="InterPro" id="IPR032675">
    <property type="entry name" value="LRR_dom_sf"/>
</dbReference>
<dbReference type="SUPFAM" id="SSF81383">
    <property type="entry name" value="F-box domain"/>
    <property type="match status" value="1"/>
</dbReference>
<reference evidence="2 3" key="1">
    <citation type="submission" date="2020-02" db="EMBL/GenBank/DDBJ databases">
        <authorList>
            <person name="Ma Q."/>
            <person name="Huang Y."/>
            <person name="Song X."/>
            <person name="Pei D."/>
        </authorList>
    </citation>
    <scope>NUCLEOTIDE SEQUENCE [LARGE SCALE GENOMIC DNA]</scope>
    <source>
        <strain evidence="2">Sxm20200214</strain>
        <tissue evidence="2">Leaf</tissue>
    </source>
</reference>
<dbReference type="InterPro" id="IPR055411">
    <property type="entry name" value="LRR_FXL15/At3g58940/PEG3-like"/>
</dbReference>
<dbReference type="Pfam" id="PF24758">
    <property type="entry name" value="LRR_At5g56370"/>
    <property type="match status" value="1"/>
</dbReference>
<dbReference type="InterPro" id="IPR036047">
    <property type="entry name" value="F-box-like_dom_sf"/>
</dbReference>
<dbReference type="Pfam" id="PF07723">
    <property type="entry name" value="LRR_2"/>
    <property type="match status" value="1"/>
</dbReference>